<sequence length="107" mass="10929">MKVLTPAALAPTTAEIAECSLSTFMNSASSSPFATNSLIFSGTRVDGVIGNAAITLGFASLAAHAAASLAFITVLIGIKNTPFHLTSLTISIAFVGHSFAHIPQPLQ</sequence>
<keyword evidence="3" id="KW-1185">Reference proteome</keyword>
<accession>O73985</accession>
<proteinExistence type="predicted"/>
<protein>
    <submittedName>
        <fullName evidence="2">Uncharacterized protein</fullName>
    </submittedName>
</protein>
<gene>
    <name evidence="2" type="ordered locus">PH0683</name>
</gene>
<evidence type="ECO:0000313" key="3">
    <source>
        <dbReference type="Proteomes" id="UP000000752"/>
    </source>
</evidence>
<evidence type="ECO:0000256" key="1">
    <source>
        <dbReference type="SAM" id="Phobius"/>
    </source>
</evidence>
<dbReference type="EnsemblBacteria" id="BAA29774">
    <property type="protein sequence ID" value="BAA29774"/>
    <property type="gene ID" value="BAA29774"/>
</dbReference>
<name>O73985_PYRHO</name>
<dbReference type="Proteomes" id="UP000000752">
    <property type="component" value="Chromosome"/>
</dbReference>
<dbReference type="PIR" id="D71114">
    <property type="entry name" value="D71114"/>
</dbReference>
<keyword evidence="1" id="KW-0472">Membrane</keyword>
<dbReference type="EMBL" id="BA000001">
    <property type="protein sequence ID" value="BAA29774.1"/>
    <property type="molecule type" value="Genomic_DNA"/>
</dbReference>
<evidence type="ECO:0000313" key="2">
    <source>
        <dbReference type="EMBL" id="BAA29774.1"/>
    </source>
</evidence>
<dbReference type="KEGG" id="pho:PH0683"/>
<organism evidence="2 3">
    <name type="scientific">Pyrococcus horikoshii (strain ATCC 700860 / DSM 12428 / JCM 9974 / NBRC 100139 / OT-3)</name>
    <dbReference type="NCBI Taxonomy" id="70601"/>
    <lineage>
        <taxon>Archaea</taxon>
        <taxon>Methanobacteriati</taxon>
        <taxon>Methanobacteriota</taxon>
        <taxon>Thermococci</taxon>
        <taxon>Thermococcales</taxon>
        <taxon>Thermococcaceae</taxon>
        <taxon>Pyrococcus</taxon>
    </lineage>
</organism>
<keyword evidence="1" id="KW-1133">Transmembrane helix</keyword>
<keyword evidence="1" id="KW-0812">Transmembrane</keyword>
<dbReference type="AlphaFoldDB" id="O73985"/>
<dbReference type="STRING" id="70601.gene:9377628"/>
<reference evidence="2 3" key="1">
    <citation type="journal article" date="1998" name="DNA Res.">
        <title>Complete sequence and gene organization of the genome of a hyper-thermophilic archaebacterium, Pyrococcus horikoshii OT3.</title>
        <authorList>
            <person name="Kawarabayasi Y."/>
            <person name="Sawada M."/>
            <person name="Horikawa H."/>
            <person name="Haikawa Y."/>
            <person name="Hino Y."/>
            <person name="Yamamoto S."/>
            <person name="Sekine M."/>
            <person name="Baba S."/>
            <person name="Kosugi H."/>
            <person name="Hosoyama A."/>
            <person name="Nagai Y."/>
            <person name="Sakai M."/>
            <person name="Ogura K."/>
            <person name="Otuka R."/>
            <person name="Nakazawa H."/>
            <person name="Takamiya M."/>
            <person name="Ohfuku Y."/>
            <person name="Funahashi T."/>
            <person name="Tanaka T."/>
            <person name="Kudoh Y."/>
            <person name="Yamazaki J."/>
            <person name="Kushida N."/>
            <person name="Oguchi A."/>
            <person name="Aoki K."/>
            <person name="Nakamura Y."/>
            <person name="Robb T.F."/>
            <person name="Horikoshi K."/>
            <person name="Masuchi Y."/>
            <person name="Shizuya H."/>
            <person name="Kikuchi H."/>
        </authorList>
    </citation>
    <scope>NUCLEOTIDE SEQUENCE [LARGE SCALE GENOMIC DNA]</scope>
    <source>
        <strain evidence="3">ATCC 700860 / DSM 12428 / JCM 9974 / NBRC 100139 / OT-3</strain>
    </source>
</reference>
<feature type="transmembrane region" description="Helical" evidence="1">
    <location>
        <begin position="52"/>
        <end position="76"/>
    </location>
</feature>